<protein>
    <submittedName>
        <fullName evidence="1">ECF transporter S component</fullName>
    </submittedName>
</protein>
<proteinExistence type="predicted"/>
<accession>A0AC61MX72</accession>
<evidence type="ECO:0000313" key="2">
    <source>
        <dbReference type="Proteomes" id="UP000682782"/>
    </source>
</evidence>
<sequence length="201" mass="21726">MSNTAGGKNSNALITRIVFTGVMAAIICVITTFRIPLGQSKVHFANSMCLLSGLLLGPIWGGTAAGLGSAIYDVLLGGYSFFDALITFVSKFAMAWVTGILYQKWVLKKEEKSWKENLLPLIISCVLGALTYVALYMLKTWLFKLYVEPVPVDTIPGIMVAKLGPSLINAVFAIVTAPIFFHAVRPALKAGGILKQLETIK</sequence>
<dbReference type="Proteomes" id="UP000682782">
    <property type="component" value="Chromosome"/>
</dbReference>
<evidence type="ECO:0000313" key="1">
    <source>
        <dbReference type="EMBL" id="QUC67326.1"/>
    </source>
</evidence>
<dbReference type="EMBL" id="CP068393">
    <property type="protein sequence ID" value="QUC67326.1"/>
    <property type="molecule type" value="Genomic_DNA"/>
</dbReference>
<keyword evidence="2" id="KW-1185">Reference proteome</keyword>
<organism evidence="1 2">
    <name type="scientific">Aristaeella hokkaidonensis</name>
    <dbReference type="NCBI Taxonomy" id="3046382"/>
    <lineage>
        <taxon>Bacteria</taxon>
        <taxon>Bacillati</taxon>
        <taxon>Bacillota</taxon>
        <taxon>Clostridia</taxon>
        <taxon>Eubacteriales</taxon>
        <taxon>Aristaeellaceae</taxon>
        <taxon>Aristaeella</taxon>
    </lineage>
</organism>
<name>A0AC61MX72_9FIRM</name>
<reference evidence="1" key="1">
    <citation type="submission" date="2021-01" db="EMBL/GenBank/DDBJ databases">
        <title>Complete genome sequence of Clostridiales bacterium R-7.</title>
        <authorList>
            <person name="Mahoney-Kurpe S.C."/>
            <person name="Palevich N."/>
            <person name="Koike S."/>
            <person name="Moon C.D."/>
            <person name="Attwood G.T."/>
        </authorList>
    </citation>
    <scope>NUCLEOTIDE SEQUENCE</scope>
    <source>
        <strain evidence="1">R-7</strain>
    </source>
</reference>
<gene>
    <name evidence="1" type="ORF">JYE49_01035</name>
</gene>